<dbReference type="Pfam" id="PF13676">
    <property type="entry name" value="TIR_2"/>
    <property type="match status" value="1"/>
</dbReference>
<evidence type="ECO:0000256" key="11">
    <source>
        <dbReference type="ARBA" id="ARBA00023170"/>
    </source>
</evidence>
<evidence type="ECO:0000256" key="4">
    <source>
        <dbReference type="ARBA" id="ARBA00022614"/>
    </source>
</evidence>
<keyword evidence="5" id="KW-0812">Transmembrane</keyword>
<dbReference type="SUPFAM" id="SSF52200">
    <property type="entry name" value="Toll/Interleukin receptor TIR domain"/>
    <property type="match status" value="1"/>
</dbReference>
<evidence type="ECO:0000256" key="7">
    <source>
        <dbReference type="ARBA" id="ARBA00022737"/>
    </source>
</evidence>
<evidence type="ECO:0000256" key="8">
    <source>
        <dbReference type="ARBA" id="ARBA00022859"/>
    </source>
</evidence>
<evidence type="ECO:0000256" key="14">
    <source>
        <dbReference type="SAM" id="SignalP"/>
    </source>
</evidence>
<keyword evidence="11" id="KW-0675">Receptor</keyword>
<dbReference type="InterPro" id="IPR000157">
    <property type="entry name" value="TIR_dom"/>
</dbReference>
<keyword evidence="7" id="KW-0677">Repeat</keyword>
<dbReference type="GO" id="GO:0045087">
    <property type="term" value="P:innate immune response"/>
    <property type="evidence" value="ECO:0007669"/>
    <property type="project" value="UniProtKB-KW"/>
</dbReference>
<gene>
    <name evidence="16" type="ORF">MONAX_5E006836</name>
</gene>
<dbReference type="GO" id="GO:0006954">
    <property type="term" value="P:inflammatory response"/>
    <property type="evidence" value="ECO:0007669"/>
    <property type="project" value="UniProtKB-KW"/>
</dbReference>
<evidence type="ECO:0000256" key="6">
    <source>
        <dbReference type="ARBA" id="ARBA00022729"/>
    </source>
</evidence>
<dbReference type="GO" id="GO:0002224">
    <property type="term" value="P:toll-like receptor signaling pathway"/>
    <property type="evidence" value="ECO:0007669"/>
    <property type="project" value="TreeGrafter"/>
</dbReference>
<keyword evidence="8" id="KW-0391">Immunity</keyword>
<dbReference type="SUPFAM" id="SSF52058">
    <property type="entry name" value="L domain-like"/>
    <property type="match status" value="2"/>
</dbReference>
<dbReference type="GO" id="GO:0038023">
    <property type="term" value="F:signaling receptor activity"/>
    <property type="evidence" value="ECO:0007669"/>
    <property type="project" value="TreeGrafter"/>
</dbReference>
<dbReference type="InterPro" id="IPR003591">
    <property type="entry name" value="Leu-rich_rpt_typical-subtyp"/>
</dbReference>
<dbReference type="PANTHER" id="PTHR24365">
    <property type="entry name" value="TOLL-LIKE RECEPTOR"/>
    <property type="match status" value="1"/>
</dbReference>
<evidence type="ECO:0000259" key="15">
    <source>
        <dbReference type="PROSITE" id="PS50104"/>
    </source>
</evidence>
<evidence type="ECO:0000313" key="17">
    <source>
        <dbReference type="Proteomes" id="UP000335636"/>
    </source>
</evidence>
<dbReference type="Pfam" id="PF13855">
    <property type="entry name" value="LRR_8"/>
    <property type="match status" value="2"/>
</dbReference>
<dbReference type="FunFam" id="3.40.50.10140:FF:000001">
    <property type="entry name" value="Toll-like receptor 2"/>
    <property type="match status" value="1"/>
</dbReference>
<feature type="domain" description="TIR" evidence="15">
    <location>
        <begin position="768"/>
        <end position="914"/>
    </location>
</feature>
<keyword evidence="13" id="KW-0395">Inflammatory response</keyword>
<dbReference type="InterPro" id="IPR035897">
    <property type="entry name" value="Toll_tir_struct_dom_sf"/>
</dbReference>
<sequence length="1050" mass="115491">MQLATAAGAGMAGHLLLHSLLLSLPLIAGWTASNCLVTEGSWLPLVSRFFLNCPLNSRLPLLAVCTKVTNLTQALEAVPQSVEGLCLAGSISVLPQDALSNYPGLKVLGLNLRLTRLLPGALRGLGQLQELSFMAPQSKNYLFLHPNALDDLRSLQKLNFLGPCLDRNSSIQLPTSLRQLVVRYSCLQDVGELDDIFPDLAHSPFSGDARTLDVLDLSFNWQLKMASPGALQGLRLGTLHLDHTKMDAAAVLSLGLQKLKSLSVLFTVTAELPAETVAHFELQELQVGNKQIGHITLEALAFCHSLQSLVLQNGGLTDLPPNFLAAMPRLQRLNLAGNQLQRVRLCMNETGFVSGLWTLNLSDNGLLALSPATFSCLSHLRELLLQRNQLVSLEGEVFQDLWRLEILDLSRNPLVNLGGGWLAPLPSLTTLNLLNTHILFRPTWGFWGPESLHHLRLQLPSAPAGVALSLPERLTSLELQAVPGMKHRKLFPNVFPILQTLTLDGWGLHLETQNISEIFPALRQLTLLGSSLEALCSQDTSSFFLWQLPGLQSLKVRGDGHSPRPCCITGLPNLQELKLDALKYRARPRPVQLQELVGELPRLRVLQLARTGLETLSAAAFQGLGSLQVLVLDWEKGLVLDGGLQELSPQMPQYVYILTSSLACRCANAWLEPWFEGSPRTYMWVQPPQLCPAESGGGSKHPLFPFLLNHCQEALELELFLGSCALLLLLISLPLLQEARNSWVLYLQALLRAWFQGLRGQKNEGKNFLYDVFVSHCRQDQGWVVQELLPALEGCPPEGQGLRLCLPERDFEPGKDVVDNVADSMASSPITLCALSHRALRTPRCRLELRLATSLLLAAPHPPVLLLIFLEPVSRHQLPRYHRLARLLRRGDYCVWPKEDEGKDSFWAWLRGRLGQPRCRGRSVLPADPARFAPVPAYWAVLLSQSQRKGSGLKQATPPGMGPVPICSGARIHEKMTHLLADIIRKAAIRGSHWRSRAVSSGSCSPRRSFWGGPVRTPRPRIPCASSGALPPCCEVGVLVGESGWRGGGS</sequence>
<comment type="subcellular location">
    <subcellularLocation>
        <location evidence="1">Membrane</location>
        <topology evidence="1">Single-pass type I membrane protein</topology>
    </subcellularLocation>
</comment>
<name>A0A5E4AQG1_MARMO</name>
<keyword evidence="9" id="KW-1133">Transmembrane helix</keyword>
<comment type="similarity">
    <text evidence="2">Belongs to the Toll-like receptor family.</text>
</comment>
<dbReference type="InterPro" id="IPR032675">
    <property type="entry name" value="LRR_dom_sf"/>
</dbReference>
<organism evidence="16 17">
    <name type="scientific">Marmota monax</name>
    <name type="common">Woodchuck</name>
    <dbReference type="NCBI Taxonomy" id="9995"/>
    <lineage>
        <taxon>Eukaryota</taxon>
        <taxon>Metazoa</taxon>
        <taxon>Chordata</taxon>
        <taxon>Craniata</taxon>
        <taxon>Vertebrata</taxon>
        <taxon>Euteleostomi</taxon>
        <taxon>Mammalia</taxon>
        <taxon>Eutheria</taxon>
        <taxon>Euarchontoglires</taxon>
        <taxon>Glires</taxon>
        <taxon>Rodentia</taxon>
        <taxon>Sciuromorpha</taxon>
        <taxon>Sciuridae</taxon>
        <taxon>Xerinae</taxon>
        <taxon>Marmotini</taxon>
        <taxon>Marmota</taxon>
    </lineage>
</organism>
<reference evidence="16" key="1">
    <citation type="submission" date="2019-04" db="EMBL/GenBank/DDBJ databases">
        <authorList>
            <person name="Alioto T."/>
            <person name="Alioto T."/>
        </authorList>
    </citation>
    <scope>NUCLEOTIDE SEQUENCE [LARGE SCALE GENOMIC DNA]</scope>
</reference>
<protein>
    <recommendedName>
        <fullName evidence="15">TIR domain-containing protein</fullName>
    </recommendedName>
</protein>
<dbReference type="Gene3D" id="3.40.50.10140">
    <property type="entry name" value="Toll/interleukin-1 receptor homology (TIR) domain"/>
    <property type="match status" value="1"/>
</dbReference>
<dbReference type="PANTHER" id="PTHR24365:SF545">
    <property type="entry name" value="TOLL-LIKE RECEPTOR 12"/>
    <property type="match status" value="1"/>
</dbReference>
<evidence type="ECO:0000256" key="3">
    <source>
        <dbReference type="ARBA" id="ARBA00022588"/>
    </source>
</evidence>
<dbReference type="SMART" id="SM00255">
    <property type="entry name" value="TIR"/>
    <property type="match status" value="1"/>
</dbReference>
<dbReference type="InterPro" id="IPR001611">
    <property type="entry name" value="Leu-rich_rpt"/>
</dbReference>
<keyword evidence="4" id="KW-0433">Leucine-rich repeat</keyword>
<dbReference type="PROSITE" id="PS50104">
    <property type="entry name" value="TIR"/>
    <property type="match status" value="1"/>
</dbReference>
<evidence type="ECO:0000256" key="13">
    <source>
        <dbReference type="ARBA" id="ARBA00023198"/>
    </source>
</evidence>
<dbReference type="GO" id="GO:0005886">
    <property type="term" value="C:plasma membrane"/>
    <property type="evidence" value="ECO:0007669"/>
    <property type="project" value="TreeGrafter"/>
</dbReference>
<accession>A0A5E4AQG1</accession>
<keyword evidence="6 14" id="KW-0732">Signal</keyword>
<keyword evidence="3" id="KW-0399">Innate immunity</keyword>
<dbReference type="EMBL" id="CABDUW010000111">
    <property type="protein sequence ID" value="VTJ58899.1"/>
    <property type="molecule type" value="Genomic_DNA"/>
</dbReference>
<feature type="signal peptide" evidence="14">
    <location>
        <begin position="1"/>
        <end position="32"/>
    </location>
</feature>
<evidence type="ECO:0000256" key="9">
    <source>
        <dbReference type="ARBA" id="ARBA00022989"/>
    </source>
</evidence>
<feature type="chain" id="PRO_5022969071" description="TIR domain-containing protein" evidence="14">
    <location>
        <begin position="33"/>
        <end position="1050"/>
    </location>
</feature>
<keyword evidence="12" id="KW-0325">Glycoprotein</keyword>
<dbReference type="AlphaFoldDB" id="A0A5E4AQG1"/>
<evidence type="ECO:0000256" key="12">
    <source>
        <dbReference type="ARBA" id="ARBA00023180"/>
    </source>
</evidence>
<proteinExistence type="inferred from homology"/>
<dbReference type="FunFam" id="3.80.10.10:FF:000832">
    <property type="entry name" value="Toll-like receptor 11"/>
    <property type="match status" value="1"/>
</dbReference>
<keyword evidence="17" id="KW-1185">Reference proteome</keyword>
<evidence type="ECO:0000313" key="16">
    <source>
        <dbReference type="EMBL" id="VTJ58899.1"/>
    </source>
</evidence>
<dbReference type="SMART" id="SM00369">
    <property type="entry name" value="LRR_TYP"/>
    <property type="match status" value="7"/>
</dbReference>
<comment type="caution">
    <text evidence="16">The sequence shown here is derived from an EMBL/GenBank/DDBJ whole genome shotgun (WGS) entry which is preliminary data.</text>
</comment>
<dbReference type="Proteomes" id="UP000335636">
    <property type="component" value="Unassembled WGS sequence"/>
</dbReference>
<dbReference type="Gene3D" id="3.80.10.10">
    <property type="entry name" value="Ribonuclease Inhibitor"/>
    <property type="match status" value="3"/>
</dbReference>
<evidence type="ECO:0000256" key="2">
    <source>
        <dbReference type="ARBA" id="ARBA00009634"/>
    </source>
</evidence>
<evidence type="ECO:0000256" key="1">
    <source>
        <dbReference type="ARBA" id="ARBA00004479"/>
    </source>
</evidence>
<keyword evidence="10" id="KW-0472">Membrane</keyword>
<evidence type="ECO:0000256" key="10">
    <source>
        <dbReference type="ARBA" id="ARBA00023136"/>
    </source>
</evidence>
<evidence type="ECO:0000256" key="5">
    <source>
        <dbReference type="ARBA" id="ARBA00022692"/>
    </source>
</evidence>